<dbReference type="OrthoDB" id="4698791at2759"/>
<accession>A0A4Q4TKI9</accession>
<dbReference type="Proteomes" id="UP000293360">
    <property type="component" value="Unassembled WGS sequence"/>
</dbReference>
<keyword evidence="2" id="KW-1185">Reference proteome</keyword>
<gene>
    <name evidence="1" type="ORF">DL764_003056</name>
</gene>
<organism evidence="1 2">
    <name type="scientific">Monosporascus ibericus</name>
    <dbReference type="NCBI Taxonomy" id="155417"/>
    <lineage>
        <taxon>Eukaryota</taxon>
        <taxon>Fungi</taxon>
        <taxon>Dikarya</taxon>
        <taxon>Ascomycota</taxon>
        <taxon>Pezizomycotina</taxon>
        <taxon>Sordariomycetes</taxon>
        <taxon>Xylariomycetidae</taxon>
        <taxon>Xylariales</taxon>
        <taxon>Xylariales incertae sedis</taxon>
        <taxon>Monosporascus</taxon>
    </lineage>
</organism>
<sequence>MSAAVLVSDKTWHNGHSFSKVESYRTRRALLLFQFYCTLSHQSPNYLDTFFSGRVSKQISFLQSPQTLLVAELDGVYEMIEWIASIYIGVAWILTLKSAPLRPGLGAVSGGTKFEYVMSLGVITMRQFIMPRPRPAFEFAAHDYKYYDFM</sequence>
<name>A0A4Q4TKI9_9PEZI</name>
<evidence type="ECO:0000313" key="2">
    <source>
        <dbReference type="Proteomes" id="UP000293360"/>
    </source>
</evidence>
<dbReference type="AlphaFoldDB" id="A0A4Q4TKI9"/>
<comment type="caution">
    <text evidence="1">The sequence shown here is derived from an EMBL/GenBank/DDBJ whole genome shotgun (WGS) entry which is preliminary data.</text>
</comment>
<reference evidence="1 2" key="1">
    <citation type="submission" date="2018-06" db="EMBL/GenBank/DDBJ databases">
        <title>Complete Genomes of Monosporascus.</title>
        <authorList>
            <person name="Robinson A.J."/>
            <person name="Natvig D.O."/>
        </authorList>
    </citation>
    <scope>NUCLEOTIDE SEQUENCE [LARGE SCALE GENOMIC DNA]</scope>
    <source>
        <strain evidence="1 2">CBS 110550</strain>
    </source>
</reference>
<proteinExistence type="predicted"/>
<dbReference type="EMBL" id="QJNU01000123">
    <property type="protein sequence ID" value="RYP06604.1"/>
    <property type="molecule type" value="Genomic_DNA"/>
</dbReference>
<protein>
    <submittedName>
        <fullName evidence="1">Uncharacterized protein</fullName>
    </submittedName>
</protein>
<evidence type="ECO:0000313" key="1">
    <source>
        <dbReference type="EMBL" id="RYP06604.1"/>
    </source>
</evidence>